<dbReference type="Gene3D" id="3.40.50.150">
    <property type="entry name" value="Vaccinia Virus protein VP39"/>
    <property type="match status" value="1"/>
</dbReference>
<evidence type="ECO:0000259" key="7">
    <source>
        <dbReference type="Pfam" id="PF13649"/>
    </source>
</evidence>
<organism evidence="8 9">
    <name type="scientific">Brachionus plicatilis</name>
    <name type="common">Marine rotifer</name>
    <name type="synonym">Brachionus muelleri</name>
    <dbReference type="NCBI Taxonomy" id="10195"/>
    <lineage>
        <taxon>Eukaryota</taxon>
        <taxon>Metazoa</taxon>
        <taxon>Spiralia</taxon>
        <taxon>Gnathifera</taxon>
        <taxon>Rotifera</taxon>
        <taxon>Eurotatoria</taxon>
        <taxon>Monogononta</taxon>
        <taxon>Pseudotrocha</taxon>
        <taxon>Ploima</taxon>
        <taxon>Brachionidae</taxon>
        <taxon>Brachionus</taxon>
    </lineage>
</organism>
<dbReference type="SUPFAM" id="SSF143724">
    <property type="entry name" value="PHP14-like"/>
    <property type="match status" value="1"/>
</dbReference>
<dbReference type="InterPro" id="IPR007702">
    <property type="entry name" value="Janus"/>
</dbReference>
<dbReference type="SUPFAM" id="SSF53335">
    <property type="entry name" value="S-adenosyl-L-methionine-dependent methyltransferases"/>
    <property type="match status" value="1"/>
</dbReference>
<evidence type="ECO:0000256" key="1">
    <source>
        <dbReference type="ARBA" id="ARBA00002508"/>
    </source>
</evidence>
<dbReference type="GO" id="GO:0007548">
    <property type="term" value="P:sex differentiation"/>
    <property type="evidence" value="ECO:0007669"/>
    <property type="project" value="UniProtKB-KW"/>
</dbReference>
<dbReference type="OrthoDB" id="10249612at2759"/>
<dbReference type="AlphaFoldDB" id="A0A3M7T0D5"/>
<proteinExistence type="inferred from homology"/>
<feature type="binding site" evidence="6">
    <location>
        <position position="224"/>
    </location>
    <ligand>
        <name>substrate</name>
    </ligand>
</feature>
<comment type="similarity">
    <text evidence="2">Belongs to the janus family.</text>
</comment>
<evidence type="ECO:0000313" key="9">
    <source>
        <dbReference type="Proteomes" id="UP000276133"/>
    </source>
</evidence>
<reference evidence="8 9" key="1">
    <citation type="journal article" date="2018" name="Sci. Rep.">
        <title>Genomic signatures of local adaptation to the degree of environmental predictability in rotifers.</title>
        <authorList>
            <person name="Franch-Gras L."/>
            <person name="Hahn C."/>
            <person name="Garcia-Roger E.M."/>
            <person name="Carmona M.J."/>
            <person name="Serra M."/>
            <person name="Gomez A."/>
        </authorList>
    </citation>
    <scope>NUCLEOTIDE SEQUENCE [LARGE SCALE GENOMIC DNA]</scope>
    <source>
        <strain evidence="8">HYR1</strain>
    </source>
</reference>
<evidence type="ECO:0000256" key="6">
    <source>
        <dbReference type="PIRSR" id="PIRSR607702-2"/>
    </source>
</evidence>
<evidence type="ECO:0000256" key="4">
    <source>
        <dbReference type="ARBA" id="ARBA00022928"/>
    </source>
</evidence>
<dbReference type="EC" id="3.1.3.41" evidence="8"/>
<evidence type="ECO:0000256" key="5">
    <source>
        <dbReference type="PIRSR" id="PIRSR607702-1"/>
    </source>
</evidence>
<feature type="domain" description="Methyltransferase" evidence="7">
    <location>
        <begin position="77"/>
        <end position="145"/>
    </location>
</feature>
<protein>
    <submittedName>
        <fullName evidence="8">14 kDa phosphohistidine phosphatase-like</fullName>
        <ecNumber evidence="8">3.1.3.41</ecNumber>
    </submittedName>
</protein>
<evidence type="ECO:0000313" key="8">
    <source>
        <dbReference type="EMBL" id="RNA41290.1"/>
    </source>
</evidence>
<dbReference type="EMBL" id="REGN01000525">
    <property type="protein sequence ID" value="RNA41290.1"/>
    <property type="molecule type" value="Genomic_DNA"/>
</dbReference>
<dbReference type="PANTHER" id="PTHR12258:SF5">
    <property type="entry name" value="BCDNA.GH02250-RELATED"/>
    <property type="match status" value="1"/>
</dbReference>
<dbReference type="STRING" id="10195.A0A3M7T0D5"/>
<dbReference type="Pfam" id="PF13649">
    <property type="entry name" value="Methyltransf_25"/>
    <property type="match status" value="1"/>
</dbReference>
<dbReference type="Gene3D" id="3.50.20.20">
    <property type="entry name" value="Janus/Ocnus"/>
    <property type="match status" value="1"/>
</dbReference>
<comment type="function">
    <text evidence="1">JanA and janB regulate somatic sex differentiation.</text>
</comment>
<dbReference type="CDD" id="cd02440">
    <property type="entry name" value="AdoMet_MTases"/>
    <property type="match status" value="1"/>
</dbReference>
<keyword evidence="9" id="KW-1185">Reference proteome</keyword>
<comment type="caution">
    <text evidence="8">The sequence shown here is derived from an EMBL/GenBank/DDBJ whole genome shotgun (WGS) entry which is preliminary data.</text>
</comment>
<dbReference type="InterPro" id="IPR041698">
    <property type="entry name" value="Methyltransf_25"/>
</dbReference>
<dbReference type="InterPro" id="IPR029063">
    <property type="entry name" value="SAM-dependent_MTases_sf"/>
</dbReference>
<dbReference type="GO" id="GO:0101006">
    <property type="term" value="F:protein histidine phosphatase activity"/>
    <property type="evidence" value="ECO:0007669"/>
    <property type="project" value="TreeGrafter"/>
</dbReference>
<dbReference type="Proteomes" id="UP000276133">
    <property type="component" value="Unassembled WGS sequence"/>
</dbReference>
<feature type="active site" description="Proton acceptor" evidence="5">
    <location>
        <position position="249"/>
    </location>
</feature>
<dbReference type="PANTHER" id="PTHR12258">
    <property type="entry name" value="JANUS-A/JANUS-B"/>
    <property type="match status" value="1"/>
</dbReference>
<keyword evidence="3" id="KW-0221">Differentiation</keyword>
<gene>
    <name evidence="8" type="ORF">BpHYR1_009316</name>
</gene>
<dbReference type="GO" id="GO:0030154">
    <property type="term" value="P:cell differentiation"/>
    <property type="evidence" value="ECO:0007669"/>
    <property type="project" value="UniProtKB-KW"/>
</dbReference>
<keyword evidence="4" id="KW-0726">Sexual differentiation</keyword>
<dbReference type="InterPro" id="IPR038596">
    <property type="entry name" value="Janus_sf"/>
</dbReference>
<dbReference type="GO" id="GO:0005829">
    <property type="term" value="C:cytosol"/>
    <property type="evidence" value="ECO:0007669"/>
    <property type="project" value="TreeGrafter"/>
</dbReference>
<name>A0A3M7T0D5_BRAPC</name>
<dbReference type="Pfam" id="PF05005">
    <property type="entry name" value="Ocnus"/>
    <property type="match status" value="1"/>
</dbReference>
<keyword evidence="8" id="KW-0378">Hydrolase</keyword>
<evidence type="ECO:0000256" key="2">
    <source>
        <dbReference type="ARBA" id="ARBA00010971"/>
    </source>
</evidence>
<sequence length="327" mass="37491">MQKIAQNLIKTIKIQFKQSHYLSSSNNDWTDNMSKKSFWQKFYSKHSTDTFEWLIQFDDSLSSLIENATDSVNKSLILDVGCGTSQFSHKLKSSMPSANFLICSDFSHQALELLRSKSNSQTIDFVQCDCKKLPYRHGLFDLIIDKGFTDSLLKETNTKKSIQQTIDSIDNHLDKLDNLGFLIQITDEDPELRISGILDHFAELVKPIMDNIANVDIDESGRFKYILIKVKSSENEKYVVRGYAWAEFHADILDEFEKANRDRRVAIECVGGGRILHEPEKKSILVYGYSLGFGLADHKISVELLKEKFADYNSITFSNDEWVLKTI</sequence>
<accession>A0A3M7T0D5</accession>
<evidence type="ECO:0000256" key="3">
    <source>
        <dbReference type="ARBA" id="ARBA00022782"/>
    </source>
</evidence>